<comment type="similarity">
    <text evidence="1">Belongs to the protein kinase superfamily. CMGC Ser/Thr protein kinase family. CDC2/CDKX subfamily.</text>
</comment>
<dbReference type="InterPro" id="IPR008271">
    <property type="entry name" value="Ser/Thr_kinase_AS"/>
</dbReference>
<feature type="region of interest" description="Disordered" evidence="4">
    <location>
        <begin position="1"/>
        <end position="202"/>
    </location>
</feature>
<organism evidence="6 7">
    <name type="scientific">Caulochytrium protostelioides</name>
    <dbReference type="NCBI Taxonomy" id="1555241"/>
    <lineage>
        <taxon>Eukaryota</taxon>
        <taxon>Fungi</taxon>
        <taxon>Fungi incertae sedis</taxon>
        <taxon>Chytridiomycota</taxon>
        <taxon>Chytridiomycota incertae sedis</taxon>
        <taxon>Chytridiomycetes</taxon>
        <taxon>Caulochytriales</taxon>
        <taxon>Caulochytriaceae</taxon>
        <taxon>Caulochytrium</taxon>
    </lineage>
</organism>
<dbReference type="SUPFAM" id="SSF56112">
    <property type="entry name" value="Protein kinase-like (PK-like)"/>
    <property type="match status" value="1"/>
</dbReference>
<dbReference type="PANTHER" id="PTHR24056">
    <property type="entry name" value="CELL DIVISION PROTEIN KINASE"/>
    <property type="match status" value="1"/>
</dbReference>
<dbReference type="STRING" id="1555241.A0A4P9XBD9"/>
<proteinExistence type="inferred from homology"/>
<dbReference type="Pfam" id="PF00069">
    <property type="entry name" value="Pkinase"/>
    <property type="match status" value="1"/>
</dbReference>
<keyword evidence="3" id="KW-0067">ATP-binding</keyword>
<dbReference type="Proteomes" id="UP000274922">
    <property type="component" value="Unassembled WGS sequence"/>
</dbReference>
<evidence type="ECO:0000313" key="6">
    <source>
        <dbReference type="EMBL" id="RKP02440.1"/>
    </source>
</evidence>
<dbReference type="PROSITE" id="PS00108">
    <property type="entry name" value="PROTEIN_KINASE_ST"/>
    <property type="match status" value="1"/>
</dbReference>
<dbReference type="AlphaFoldDB" id="A0A4P9XBD9"/>
<dbReference type="SMART" id="SM00220">
    <property type="entry name" value="S_TKc"/>
    <property type="match status" value="1"/>
</dbReference>
<keyword evidence="7" id="KW-1185">Reference proteome</keyword>
<dbReference type="GO" id="GO:0004674">
    <property type="term" value="F:protein serine/threonine kinase activity"/>
    <property type="evidence" value="ECO:0007669"/>
    <property type="project" value="TreeGrafter"/>
</dbReference>
<evidence type="ECO:0000259" key="5">
    <source>
        <dbReference type="PROSITE" id="PS50011"/>
    </source>
</evidence>
<dbReference type="Gene3D" id="3.30.200.20">
    <property type="entry name" value="Phosphorylase Kinase, domain 1"/>
    <property type="match status" value="1"/>
</dbReference>
<feature type="compositionally biased region" description="Basic and acidic residues" evidence="4">
    <location>
        <begin position="146"/>
        <end position="189"/>
    </location>
</feature>
<accession>A0A4P9XBD9</accession>
<feature type="domain" description="Protein kinase" evidence="5">
    <location>
        <begin position="237"/>
        <end position="615"/>
    </location>
</feature>
<dbReference type="Gene3D" id="1.10.510.10">
    <property type="entry name" value="Transferase(Phosphotransferase) domain 1"/>
    <property type="match status" value="1"/>
</dbReference>
<evidence type="ECO:0000313" key="7">
    <source>
        <dbReference type="Proteomes" id="UP000274922"/>
    </source>
</evidence>
<evidence type="ECO:0000256" key="4">
    <source>
        <dbReference type="SAM" id="MobiDB-lite"/>
    </source>
</evidence>
<evidence type="ECO:0000256" key="1">
    <source>
        <dbReference type="ARBA" id="ARBA00006485"/>
    </source>
</evidence>
<dbReference type="InterPro" id="IPR000719">
    <property type="entry name" value="Prot_kinase_dom"/>
</dbReference>
<feature type="compositionally biased region" description="Polar residues" evidence="4">
    <location>
        <begin position="38"/>
        <end position="47"/>
    </location>
</feature>
<dbReference type="EMBL" id="ML014143">
    <property type="protein sequence ID" value="RKP02440.1"/>
    <property type="molecule type" value="Genomic_DNA"/>
</dbReference>
<protein>
    <recommendedName>
        <fullName evidence="5">Protein kinase domain-containing protein</fullName>
    </recommendedName>
</protein>
<sequence>MTPSMDNDLGSLGRSKADTIVTPAARSPSPPPSPPASQTTDHQSPSCQKPADTGETVPVSIDETPSRPSDSNVLVSAMTDTSETAHLSPAHRRTRPVHLDPQPVKRSVRDGSLLNGKGAAKARRLRSPDRSPQPLRVEQGSLTTSRKGEEASLKVCRIHQDDGSQPAHGHEEYAQEQEQERVHEQEQVHEQVQGQGQEQVQEQLQEQLHERLQVHEHEPDGSDEPHLEPERLPFDRFRLMRLIEKGPDSTVWLGHDMTTDQPVAFKCVLNPRSEPVHGPFVYPRVPPAARDRSRALSHALLEFSFMRAVLHPNILRCFGVTHAYEPSRGIKRTPVLSMENQSCWRRQYSASDDPGVVWLVMEYVPRDLGHLLASGYEFSRTPAASRPSSTSLWSLAEAKGLLLQLMEGLAALHAAGIIHRDLKPSNLLLTDAGVLKIADFGCAVGGAFLKQSLQKKPALDPHVGTLSYRAPELLLEATQYGPEVDIWAAGCVAAQLLHPENAPHAASAVSGSIHPFRAEGELAVLMRIIDECGTPEIWSLAPPPAADGVPSLSPAQDRYPVLRQFRIPSQIGSHRFVSQIAAAHGEATAAWLGSLWTMDPDTRPRAVEAAADAWFQTTPHPMSLTLAPADARSAGPK</sequence>
<feature type="compositionally biased region" description="Polar residues" evidence="4">
    <location>
        <begin position="66"/>
        <end position="85"/>
    </location>
</feature>
<dbReference type="InterPro" id="IPR011009">
    <property type="entry name" value="Kinase-like_dom_sf"/>
</dbReference>
<dbReference type="OrthoDB" id="413582at2759"/>
<feature type="compositionally biased region" description="Low complexity" evidence="4">
    <location>
        <begin position="190"/>
        <end position="202"/>
    </location>
</feature>
<name>A0A4P9XBD9_9FUNG</name>
<dbReference type="GO" id="GO:0005524">
    <property type="term" value="F:ATP binding"/>
    <property type="evidence" value="ECO:0007669"/>
    <property type="project" value="UniProtKB-KW"/>
</dbReference>
<dbReference type="PROSITE" id="PS50011">
    <property type="entry name" value="PROTEIN_KINASE_DOM"/>
    <property type="match status" value="1"/>
</dbReference>
<dbReference type="GO" id="GO:0005634">
    <property type="term" value="C:nucleus"/>
    <property type="evidence" value="ECO:0007669"/>
    <property type="project" value="TreeGrafter"/>
</dbReference>
<evidence type="ECO:0000256" key="3">
    <source>
        <dbReference type="ARBA" id="ARBA00022840"/>
    </source>
</evidence>
<dbReference type="InterPro" id="IPR050108">
    <property type="entry name" value="CDK"/>
</dbReference>
<keyword evidence="2" id="KW-0547">Nucleotide-binding</keyword>
<reference evidence="7" key="1">
    <citation type="journal article" date="2018" name="Nat. Microbiol.">
        <title>Leveraging single-cell genomics to expand the fungal tree of life.</title>
        <authorList>
            <person name="Ahrendt S.R."/>
            <person name="Quandt C.A."/>
            <person name="Ciobanu D."/>
            <person name="Clum A."/>
            <person name="Salamov A."/>
            <person name="Andreopoulos B."/>
            <person name="Cheng J.F."/>
            <person name="Woyke T."/>
            <person name="Pelin A."/>
            <person name="Henrissat B."/>
            <person name="Reynolds N.K."/>
            <person name="Benny G.L."/>
            <person name="Smith M.E."/>
            <person name="James T.Y."/>
            <person name="Grigoriev I.V."/>
        </authorList>
    </citation>
    <scope>NUCLEOTIDE SEQUENCE [LARGE SCALE GENOMIC DNA]</scope>
    <source>
        <strain evidence="7">ATCC 52028</strain>
    </source>
</reference>
<evidence type="ECO:0000256" key="2">
    <source>
        <dbReference type="ARBA" id="ARBA00022741"/>
    </source>
</evidence>
<gene>
    <name evidence="6" type="ORF">CXG81DRAFT_17888</name>
</gene>